<dbReference type="EMBL" id="WBOF01000001">
    <property type="protein sequence ID" value="MQS14012.1"/>
    <property type="molecule type" value="Genomic_DNA"/>
</dbReference>
<comment type="caution">
    <text evidence="2">The sequence shown here is derived from an EMBL/GenBank/DDBJ whole genome shotgun (WGS) entry which is preliminary data.</text>
</comment>
<protein>
    <submittedName>
        <fullName evidence="2">DUF885 domain-containing protein</fullName>
    </submittedName>
</protein>
<gene>
    <name evidence="2" type="ORF">F7Q99_17465</name>
</gene>
<evidence type="ECO:0000313" key="2">
    <source>
        <dbReference type="EMBL" id="MQS14012.1"/>
    </source>
</evidence>
<dbReference type="PANTHER" id="PTHR33361:SF2">
    <property type="entry name" value="DUF885 DOMAIN-CONTAINING PROTEIN"/>
    <property type="match status" value="1"/>
</dbReference>
<evidence type="ECO:0000313" key="3">
    <source>
        <dbReference type="Proteomes" id="UP000450000"/>
    </source>
</evidence>
<name>A0A6N7KQY2_9ACTN</name>
<dbReference type="OrthoDB" id="9760040at2"/>
<dbReference type="Pfam" id="PF05960">
    <property type="entry name" value="DUF885"/>
    <property type="match status" value="1"/>
</dbReference>
<feature type="coiled-coil region" evidence="1">
    <location>
        <begin position="59"/>
        <end position="96"/>
    </location>
</feature>
<dbReference type="RefSeq" id="WP_153462598.1">
    <property type="nucleotide sequence ID" value="NZ_WBOF01000001.1"/>
</dbReference>
<dbReference type="AlphaFoldDB" id="A0A6N7KQY2"/>
<sequence>MVEELITSDGTTPRRIADGYVRALAELDPLTAVYLGLNPEDDRLPDLSPAGAEAIADLARRTLAQLAEAERAGAAAEEAERRCARLLRERLTAELAVHDAGENYRAVRNLASPVHNVRDVFTLMATDTEEQWAVLGRRLARVPVALAQYRETLAAGTERGLLSGPRQVTTVVGQFGEWLEGELPGGWFGQLVADAPEGLRAELSAHAVAAAEALAALRDWLRDVYGPAAAGTPDTTGRERYGRWVRYWTGSDLDLDEAYAWAWSEFHGLLAQMEAEAEKVRPGAGPMEAMKWLETDGPGIEGAEATREYLQGLMDQAIRDLQGTHFDLAEPVTRVESMIAPPGSAAAPYYTAPSLDFSRPGRTWLPLLGRERFPVWDLVSTWYHEGVPGHHLQLAQWNYVADRLSTYQVSLGGVSANLEGWALYAERLMDELGYLTDAGHRLGYLNAQMMRALRVIVDIGMHAGFDFPADSPYRPGEPVSPEAAREFFGRYCGLSADFLDSELVRYLGMPGQAIGYKLGERAWLRGRAAAKAAHEARGEEFDLKAWHMAALSQGSLGLDDLVEELSAL</sequence>
<reference evidence="2 3" key="1">
    <citation type="submission" date="2019-09" db="EMBL/GenBank/DDBJ databases">
        <title>Genome Sequences of Streptomyces kaniharaensis ATCC 21070.</title>
        <authorList>
            <person name="Zhu W."/>
            <person name="De Crecy-Lagard V."/>
            <person name="Richards N.G."/>
        </authorList>
    </citation>
    <scope>NUCLEOTIDE SEQUENCE [LARGE SCALE GENOMIC DNA]</scope>
    <source>
        <strain evidence="2 3">SF-557</strain>
    </source>
</reference>
<evidence type="ECO:0000256" key="1">
    <source>
        <dbReference type="SAM" id="Coils"/>
    </source>
</evidence>
<proteinExistence type="predicted"/>
<accession>A0A6N7KQY2</accession>
<organism evidence="2 3">
    <name type="scientific">Streptomyces kaniharaensis</name>
    <dbReference type="NCBI Taxonomy" id="212423"/>
    <lineage>
        <taxon>Bacteria</taxon>
        <taxon>Bacillati</taxon>
        <taxon>Actinomycetota</taxon>
        <taxon>Actinomycetes</taxon>
        <taxon>Kitasatosporales</taxon>
        <taxon>Streptomycetaceae</taxon>
        <taxon>Streptomyces</taxon>
    </lineage>
</organism>
<dbReference type="InterPro" id="IPR010281">
    <property type="entry name" value="DUF885"/>
</dbReference>
<dbReference type="Proteomes" id="UP000450000">
    <property type="component" value="Unassembled WGS sequence"/>
</dbReference>
<keyword evidence="3" id="KW-1185">Reference proteome</keyword>
<keyword evidence="1" id="KW-0175">Coiled coil</keyword>
<dbReference type="PANTHER" id="PTHR33361">
    <property type="entry name" value="GLR0591 PROTEIN"/>
    <property type="match status" value="1"/>
</dbReference>